<dbReference type="GeneID" id="24792843"/>
<protein>
    <submittedName>
        <fullName evidence="1">Uncharacterized protein</fullName>
    </submittedName>
</protein>
<dbReference type="STRING" id="2162.BRM9_1679"/>
<name>A0A089ZH12_METFO</name>
<evidence type="ECO:0000313" key="1">
    <source>
        <dbReference type="EMBL" id="AIS32490.1"/>
    </source>
</evidence>
<dbReference type="KEGG" id="mfc:BRM9_1679"/>
<dbReference type="RefSeq" id="WP_048085446.1">
    <property type="nucleotide sequence ID" value="NZ_CP006933.1"/>
</dbReference>
<proteinExistence type="predicted"/>
<reference evidence="1 2" key="1">
    <citation type="submission" date="2013-12" db="EMBL/GenBank/DDBJ databases">
        <title>The complete genome sequence of Methanobacterium sp. BRM9.</title>
        <authorList>
            <consortium name="Pastoral Greenhouse Gas Research Consortium"/>
            <person name="Kelly W.J."/>
            <person name="Leahy S.C."/>
            <person name="Perry R."/>
            <person name="Li D."/>
            <person name="Altermann E."/>
            <person name="Lambie S.C."/>
            <person name="Attwood G.T."/>
        </authorList>
    </citation>
    <scope>NUCLEOTIDE SEQUENCE [LARGE SCALE GENOMIC DNA]</scope>
    <source>
        <strain evidence="1 2">BRM9</strain>
    </source>
</reference>
<dbReference type="AlphaFoldDB" id="A0A089ZH12"/>
<gene>
    <name evidence="1" type="ORF">BRM9_1679</name>
</gene>
<dbReference type="Proteomes" id="UP000029661">
    <property type="component" value="Chromosome"/>
</dbReference>
<dbReference type="EMBL" id="CP006933">
    <property type="protein sequence ID" value="AIS32490.1"/>
    <property type="molecule type" value="Genomic_DNA"/>
</dbReference>
<sequence>MSGQIERNPIKWHVKGNIAPQEVSNPTNEGVFTKNNCTLIVESAVVIDGNLIKPIKSTPNF</sequence>
<organism evidence="1 2">
    <name type="scientific">Methanobacterium formicicum</name>
    <dbReference type="NCBI Taxonomy" id="2162"/>
    <lineage>
        <taxon>Archaea</taxon>
        <taxon>Methanobacteriati</taxon>
        <taxon>Methanobacteriota</taxon>
        <taxon>Methanomada group</taxon>
        <taxon>Methanobacteria</taxon>
        <taxon>Methanobacteriales</taxon>
        <taxon>Methanobacteriaceae</taxon>
        <taxon>Methanobacterium</taxon>
    </lineage>
</organism>
<accession>A0A089ZH12</accession>
<evidence type="ECO:0000313" key="2">
    <source>
        <dbReference type="Proteomes" id="UP000029661"/>
    </source>
</evidence>